<dbReference type="AlphaFoldDB" id="A0A254NAU9"/>
<sequence>MRLPFTAASSAALLALALAPLAQAAPTAISNAAFAATYVRDCRSAAAQTAGSTTPDRCGVVLDSSGQPIFSRIIEQQSQLTLGGTTASATATNPIGAHGGKATTSSIDVSGAAGVLALKQGAFAGDYARTSGHSLGIQSFEYTGPGSVTRTVHNVLDFTANVAPTPILDNPGDTGLGTTAATVYAKTRVTVFSLSTASFDFDPDLGLEPQGSGFWSAASSRADFVLEGQINNDGITATGTATDITFTVTAGRYYFIESYLGLWARFGGELDATHTFTSTLGYQDVTNAFVADATGFVAAAEAPTPVVLNDNFGTVPEPASAALVGLALLAAGGVRRRGGQNPASSSALPRA</sequence>
<evidence type="ECO:0000313" key="3">
    <source>
        <dbReference type="Proteomes" id="UP000197446"/>
    </source>
</evidence>
<gene>
    <name evidence="2" type="ORF">CDO81_19095</name>
</gene>
<feature type="signal peptide" evidence="1">
    <location>
        <begin position="1"/>
        <end position="24"/>
    </location>
</feature>
<accession>A0A254NAU9</accession>
<proteinExistence type="predicted"/>
<keyword evidence="3" id="KW-1185">Reference proteome</keyword>
<dbReference type="InterPro" id="IPR013424">
    <property type="entry name" value="Ice-binding_C"/>
</dbReference>
<feature type="chain" id="PRO_5012128980" description="PEP-CTERM protein-sorting domain-containing protein" evidence="1">
    <location>
        <begin position="25"/>
        <end position="351"/>
    </location>
</feature>
<keyword evidence="1" id="KW-0732">Signal</keyword>
<evidence type="ECO:0000313" key="2">
    <source>
        <dbReference type="EMBL" id="OWR02558.1"/>
    </source>
</evidence>
<name>A0A254NAU9_9BURK</name>
<dbReference type="NCBIfam" id="TIGR02595">
    <property type="entry name" value="PEP_CTERM"/>
    <property type="match status" value="1"/>
</dbReference>
<reference evidence="2 3" key="1">
    <citation type="journal article" date="2007" name="Int. J. Syst. Evol. Microbiol.">
        <title>Description of Pelomonas aquatica sp. nov. and Pelomonas puraquae sp. nov., isolated from industrial and haemodialysis water.</title>
        <authorList>
            <person name="Gomila M."/>
            <person name="Bowien B."/>
            <person name="Falsen E."/>
            <person name="Moore E.R."/>
            <person name="Lalucat J."/>
        </authorList>
    </citation>
    <scope>NUCLEOTIDE SEQUENCE [LARGE SCALE GENOMIC DNA]</scope>
    <source>
        <strain evidence="2 3">CCUG 52769</strain>
    </source>
</reference>
<dbReference type="Proteomes" id="UP000197446">
    <property type="component" value="Unassembled WGS sequence"/>
</dbReference>
<evidence type="ECO:0000256" key="1">
    <source>
        <dbReference type="SAM" id="SignalP"/>
    </source>
</evidence>
<dbReference type="OrthoDB" id="9835045at2"/>
<comment type="caution">
    <text evidence="2">The sequence shown here is derived from an EMBL/GenBank/DDBJ whole genome shotgun (WGS) entry which is preliminary data.</text>
</comment>
<evidence type="ECO:0008006" key="4">
    <source>
        <dbReference type="Google" id="ProtNLM"/>
    </source>
</evidence>
<dbReference type="EMBL" id="NISI01000008">
    <property type="protein sequence ID" value="OWR02558.1"/>
    <property type="molecule type" value="Genomic_DNA"/>
</dbReference>
<protein>
    <recommendedName>
        <fullName evidence="4">PEP-CTERM protein-sorting domain-containing protein</fullName>
    </recommendedName>
</protein>
<organism evidence="2 3">
    <name type="scientific">Roseateles puraquae</name>
    <dbReference type="NCBI Taxonomy" id="431059"/>
    <lineage>
        <taxon>Bacteria</taxon>
        <taxon>Pseudomonadati</taxon>
        <taxon>Pseudomonadota</taxon>
        <taxon>Betaproteobacteria</taxon>
        <taxon>Burkholderiales</taxon>
        <taxon>Sphaerotilaceae</taxon>
        <taxon>Roseateles</taxon>
    </lineage>
</organism>
<dbReference type="RefSeq" id="WP_088484825.1">
    <property type="nucleotide sequence ID" value="NZ_NISI01000008.1"/>
</dbReference>